<accession>A0ABY8X1I8</accession>
<proteinExistence type="predicted"/>
<dbReference type="RefSeq" id="WP_285744616.1">
    <property type="nucleotide sequence ID" value="NZ_CP127162.1"/>
</dbReference>
<dbReference type="SUPFAM" id="SSF53756">
    <property type="entry name" value="UDP-Glycosyltransferase/glycogen phosphorylase"/>
    <property type="match status" value="1"/>
</dbReference>
<dbReference type="EMBL" id="CP127162">
    <property type="protein sequence ID" value="WIV18898.1"/>
    <property type="molecule type" value="Genomic_DNA"/>
</dbReference>
<dbReference type="Gene3D" id="3.40.50.12580">
    <property type="match status" value="1"/>
</dbReference>
<protein>
    <submittedName>
        <fullName evidence="1">CDP-glycerol glycerophosphotransferase family protein</fullName>
    </submittedName>
</protein>
<organism evidence="1 2">
    <name type="scientific">Paenibacillus polygoni</name>
    <dbReference type="NCBI Taxonomy" id="3050112"/>
    <lineage>
        <taxon>Bacteria</taxon>
        <taxon>Bacillati</taxon>
        <taxon>Bacillota</taxon>
        <taxon>Bacilli</taxon>
        <taxon>Bacillales</taxon>
        <taxon>Paenibacillaceae</taxon>
        <taxon>Paenibacillus</taxon>
    </lineage>
</organism>
<sequence>MRINIKRQLMELISTIEEGIDYISINGNNHSPSMIQDCYESLQALSSVLSNEIKVVKLIQRAMEKVQAFDFNQSDDLFNHNINHLKGIIYNIKSSIIIDIKNEFEIVFFPYNSSMWDSLESIYNEAMKDPDCTCYVVPIPYYEKNKEGEITRFCYEGNQFPKNVHTIPFELYDFENRRPDIVYIHNPYDSYNTLTMVNPRFFSENLAKYTDMLVYVPYFVAGCTETLSLNIMPSYIYANKLIVQSTHLKDAYIYSGIEQQKILDLGSPKIDAMLTAVREGLVNIPMHWNQIIKNRKVFLLNTGIADLLSSDMWFDRLVHILNCFIENDKNILIWRPHPLTQITLKTMRPHLVNQYEEIERNLKQATNIIIDNNSDVYPAIIIADAIISDYSSIMLQSIITEKPILGILDEGKTASDLHYYADYLGCYFADQDLSVTKFIEMIENNEDLRKTERITRFKKSLSNTDGTCGMEIHTNIKNEVLKQMKHA</sequence>
<keyword evidence="2" id="KW-1185">Reference proteome</keyword>
<dbReference type="InterPro" id="IPR007554">
    <property type="entry name" value="Glycerophosphate_synth"/>
</dbReference>
<gene>
    <name evidence="1" type="ORF">QPK24_21655</name>
</gene>
<reference evidence="1 2" key="1">
    <citation type="submission" date="2023-06" db="EMBL/GenBank/DDBJ databases">
        <title>Paenibacillus polygonum sp. nov., an endophytic bacterium, isolated from Polygonum lapathifolium L. in Nanji Wetland National Nature Reserve, South of Poyang Lake, Jiangxi Province, China.</title>
        <authorList>
            <person name="Yu Z."/>
        </authorList>
    </citation>
    <scope>NUCLEOTIDE SEQUENCE [LARGE SCALE GENOMIC DNA]</scope>
    <source>
        <strain evidence="1 2">C31</strain>
    </source>
</reference>
<dbReference type="InterPro" id="IPR043148">
    <property type="entry name" value="TagF_C"/>
</dbReference>
<evidence type="ECO:0000313" key="1">
    <source>
        <dbReference type="EMBL" id="WIV18898.1"/>
    </source>
</evidence>
<evidence type="ECO:0000313" key="2">
    <source>
        <dbReference type="Proteomes" id="UP001236415"/>
    </source>
</evidence>
<dbReference type="Proteomes" id="UP001236415">
    <property type="component" value="Chromosome"/>
</dbReference>
<name>A0ABY8X1I8_9BACL</name>
<dbReference type="Pfam" id="PF04464">
    <property type="entry name" value="Glyphos_transf"/>
    <property type="match status" value="1"/>
</dbReference>